<dbReference type="AlphaFoldDB" id="A0A1U9KQZ9"/>
<comment type="similarity">
    <text evidence="2">Belongs to the bacterial solute-binding protein SsuA/TauA family.</text>
</comment>
<dbReference type="Proteomes" id="UP000188604">
    <property type="component" value="Chromosome"/>
</dbReference>
<dbReference type="RefSeq" id="WP_077807251.1">
    <property type="nucleotide sequence ID" value="NZ_BJXS01000003.1"/>
</dbReference>
<dbReference type="EMBL" id="CP014691">
    <property type="protein sequence ID" value="AQS88233.1"/>
    <property type="molecule type" value="Genomic_DNA"/>
</dbReference>
<protein>
    <submittedName>
        <fullName evidence="4">Uncharacterized protein</fullName>
    </submittedName>
</protein>
<sequence>MPLTTRRKFWIGGAAIAAAAALETQHLLHRPRHHLETDGKTRSLRIAWPDSDTDPLLMLAQDGEFGQFGLDVTIINAANGDAAIDAVTQGRADAAVAPLLAWIPRLRDAPSGQLPARLLCGLRGGSYRLLVNRHLPIHRVSDLAGRNIGVYRLDGADRRFLGIRLRRRSMNPDQGVNWVQIPPNELDDAFLAGRVDALVVHDPLGWRIMRETKGQSWDMLDSMTGAERERVDQCLGIASTRLEADPGLAPALILALRAAAHNWPQQKNEIARQLAEMPDPIPDPRAMLDREIAPHIVLGHDLMVQVAEYTDELKLIGQIPNERRSMALAHELCVPPPEPTPDAG</sequence>
<comment type="subcellular location">
    <subcellularLocation>
        <location evidence="1">Periplasm</location>
    </subcellularLocation>
</comment>
<dbReference type="OrthoDB" id="9771642at2"/>
<dbReference type="SUPFAM" id="SSF53850">
    <property type="entry name" value="Periplasmic binding protein-like II"/>
    <property type="match status" value="1"/>
</dbReference>
<evidence type="ECO:0000256" key="2">
    <source>
        <dbReference type="ARBA" id="ARBA00010742"/>
    </source>
</evidence>
<proteinExistence type="inferred from homology"/>
<dbReference type="PANTHER" id="PTHR30024:SF47">
    <property type="entry name" value="TAURINE-BINDING PERIPLASMIC PROTEIN"/>
    <property type="match status" value="1"/>
</dbReference>
<dbReference type="GO" id="GO:0042597">
    <property type="term" value="C:periplasmic space"/>
    <property type="evidence" value="ECO:0007669"/>
    <property type="project" value="UniProtKB-SubCell"/>
</dbReference>
<evidence type="ECO:0000313" key="4">
    <source>
        <dbReference type="EMBL" id="AQS88233.1"/>
    </source>
</evidence>
<dbReference type="PANTHER" id="PTHR30024">
    <property type="entry name" value="ALIPHATIC SULFONATES-BINDING PROTEIN-RELATED"/>
    <property type="match status" value="1"/>
</dbReference>
<keyword evidence="3" id="KW-0732">Signal</keyword>
<dbReference type="STRING" id="320497.A0U93_10090"/>
<dbReference type="Gene3D" id="3.40.190.10">
    <property type="entry name" value="Periplasmic binding protein-like II"/>
    <property type="match status" value="2"/>
</dbReference>
<organism evidence="4 5">
    <name type="scientific">Neoasaia chiangmaiensis</name>
    <dbReference type="NCBI Taxonomy" id="320497"/>
    <lineage>
        <taxon>Bacteria</taxon>
        <taxon>Pseudomonadati</taxon>
        <taxon>Pseudomonadota</taxon>
        <taxon>Alphaproteobacteria</taxon>
        <taxon>Acetobacterales</taxon>
        <taxon>Acetobacteraceae</taxon>
        <taxon>Neoasaia</taxon>
    </lineage>
</organism>
<dbReference type="Pfam" id="PF13379">
    <property type="entry name" value="NMT1_2"/>
    <property type="match status" value="1"/>
</dbReference>
<accession>A0A1U9KQZ9</accession>
<reference evidence="4 5" key="1">
    <citation type="submission" date="2016-03" db="EMBL/GenBank/DDBJ databases">
        <title>Acetic acid bacteria sequencing.</title>
        <authorList>
            <person name="Brandt J."/>
            <person name="Jakob F."/>
            <person name="Vogel R.F."/>
        </authorList>
    </citation>
    <scope>NUCLEOTIDE SEQUENCE [LARGE SCALE GENOMIC DNA]</scope>
    <source>
        <strain evidence="4 5">NBRC 101099</strain>
    </source>
</reference>
<evidence type="ECO:0000256" key="1">
    <source>
        <dbReference type="ARBA" id="ARBA00004418"/>
    </source>
</evidence>
<dbReference type="KEGG" id="nch:A0U93_10090"/>
<keyword evidence="5" id="KW-1185">Reference proteome</keyword>
<gene>
    <name evidence="4" type="ORF">A0U93_10090</name>
</gene>
<name>A0A1U9KQZ9_9PROT</name>
<evidence type="ECO:0000313" key="5">
    <source>
        <dbReference type="Proteomes" id="UP000188604"/>
    </source>
</evidence>
<evidence type="ECO:0000256" key="3">
    <source>
        <dbReference type="ARBA" id="ARBA00022729"/>
    </source>
</evidence>